<proteinExistence type="predicted"/>
<dbReference type="EMBL" id="MN740611">
    <property type="protein sequence ID" value="QHU35743.1"/>
    <property type="molecule type" value="Genomic_DNA"/>
</dbReference>
<organism evidence="1">
    <name type="scientific">viral metagenome</name>
    <dbReference type="NCBI Taxonomy" id="1070528"/>
    <lineage>
        <taxon>unclassified sequences</taxon>
        <taxon>metagenomes</taxon>
        <taxon>organismal metagenomes</taxon>
    </lineage>
</organism>
<reference evidence="1" key="1">
    <citation type="journal article" date="2020" name="Nature">
        <title>Giant virus diversity and host interactions through global metagenomics.</title>
        <authorList>
            <person name="Schulz F."/>
            <person name="Roux S."/>
            <person name="Paez-Espino D."/>
            <person name="Jungbluth S."/>
            <person name="Walsh D.A."/>
            <person name="Denef V.J."/>
            <person name="McMahon K.D."/>
            <person name="Konstantinidis K.T."/>
            <person name="Eloe-Fadrosh E.A."/>
            <person name="Kyrpides N.C."/>
            <person name="Woyke T."/>
        </authorList>
    </citation>
    <scope>NUCLEOTIDE SEQUENCE</scope>
    <source>
        <strain evidence="1">GVMAG-S-1035085-51</strain>
    </source>
</reference>
<name>A0A6C0LZM6_9ZZZZ</name>
<protein>
    <submittedName>
        <fullName evidence="1">Uncharacterized protein</fullName>
    </submittedName>
</protein>
<evidence type="ECO:0000313" key="1">
    <source>
        <dbReference type="EMBL" id="QHU35743.1"/>
    </source>
</evidence>
<dbReference type="AlphaFoldDB" id="A0A6C0LZM6"/>
<sequence>MISQKIIKSSCKQVQVIAKWESIRYIKPKPKYYKSNNISIKKSVYTFPTIVSSVSTPIDGSKTTLKFHFESLYRVILKYSDWKNDKITTQLLCKCVRIFEFNKIIKVVKNTRLSGTGILITVLEEEAKMYRDRIISSGLCAYIEEA</sequence>
<accession>A0A6C0LZM6</accession>